<evidence type="ECO:0000313" key="3">
    <source>
        <dbReference type="Proteomes" id="UP000682416"/>
    </source>
</evidence>
<organism evidence="2 3">
    <name type="scientific">Nocardiopsis eucommiae</name>
    <dbReference type="NCBI Taxonomy" id="2831970"/>
    <lineage>
        <taxon>Bacteria</taxon>
        <taxon>Bacillati</taxon>
        <taxon>Actinomycetota</taxon>
        <taxon>Actinomycetes</taxon>
        <taxon>Streptosporangiales</taxon>
        <taxon>Nocardiopsidaceae</taxon>
        <taxon>Nocardiopsis</taxon>
    </lineage>
</organism>
<reference evidence="2" key="1">
    <citation type="submission" date="2021-05" db="EMBL/GenBank/DDBJ databases">
        <authorList>
            <person name="Kaiqin L."/>
            <person name="Jian G."/>
        </authorList>
    </citation>
    <scope>NUCLEOTIDE SEQUENCE</scope>
    <source>
        <strain evidence="2">HDS5</strain>
    </source>
</reference>
<proteinExistence type="predicted"/>
<protein>
    <submittedName>
        <fullName evidence="2">Uncharacterized protein</fullName>
    </submittedName>
</protein>
<evidence type="ECO:0000313" key="2">
    <source>
        <dbReference type="EMBL" id="QVJ00089.1"/>
    </source>
</evidence>
<name>A0A975L5X1_9ACTN</name>
<dbReference type="Proteomes" id="UP000682416">
    <property type="component" value="Chromosome"/>
</dbReference>
<dbReference type="EMBL" id="CP074402">
    <property type="protein sequence ID" value="QVJ00089.1"/>
    <property type="molecule type" value="Genomic_DNA"/>
</dbReference>
<gene>
    <name evidence="2" type="ORF">KGD82_14275</name>
</gene>
<dbReference type="AlphaFoldDB" id="A0A975L5X1"/>
<feature type="region of interest" description="Disordered" evidence="1">
    <location>
        <begin position="71"/>
        <end position="103"/>
    </location>
</feature>
<evidence type="ECO:0000256" key="1">
    <source>
        <dbReference type="SAM" id="MobiDB-lite"/>
    </source>
</evidence>
<accession>A0A975L5X1</accession>
<sequence>MPVEKRSSLRARMVSLVLIPSTALLALWAVLSTVLATDIRDLNATTAFIDEVGQPVVDVITHLQWERRATMAAATPGPHAARWTSSTPPVKPPTRAPTTSTRP</sequence>
<keyword evidence="3" id="KW-1185">Reference proteome</keyword>
<dbReference type="KEGG" id="nec:KGD82_14275"/>